<dbReference type="PANTHER" id="PTHR10489">
    <property type="entry name" value="CELL ADHESION MOLECULE"/>
    <property type="match status" value="1"/>
</dbReference>
<evidence type="ECO:0000256" key="6">
    <source>
        <dbReference type="ARBA" id="ARBA00023136"/>
    </source>
</evidence>
<evidence type="ECO:0000256" key="1">
    <source>
        <dbReference type="ARBA" id="ARBA00004141"/>
    </source>
</evidence>
<dbReference type="EMBL" id="OU015566">
    <property type="protein sequence ID" value="CAG5107668.1"/>
    <property type="molecule type" value="Genomic_DNA"/>
</dbReference>
<dbReference type="PRINTS" id="PR01012">
    <property type="entry name" value="NRPEPTIDEYR"/>
</dbReference>
<dbReference type="PROSITE" id="PS00237">
    <property type="entry name" value="G_PROTEIN_RECEP_F1_1"/>
    <property type="match status" value="1"/>
</dbReference>
<dbReference type="SUPFAM" id="SSF81321">
    <property type="entry name" value="Family A G protein-coupled receptor-like"/>
    <property type="match status" value="1"/>
</dbReference>
<evidence type="ECO:0000256" key="5">
    <source>
        <dbReference type="ARBA" id="ARBA00023040"/>
    </source>
</evidence>
<sequence length="449" mass="50728">MIRGTALLLADASVIDHIDGLYSQSALLKQIILPSLCIVICMLGLCGNGLVIFCSMFLNSNSKTCTDVYVANLAIADFIFVSTIPFWAFDLIQDEWIFGNAACRVFSFVTFLNMSSSILLLMAMAIDRYLAVVIAINSRPYRTVRNSMLCSLLVWCISIVFSLQAFAFRQVTYINNKILNKQQAHCAWLFPGEIGSEQHEFWLNVQITSRVGFAFILPLIVITYCYTSIFVFLRKRRFKENNQKSAKRQGRQFERKKQHDKSTRLVASVILIFFVCWLPNQISNLLHRIYPNWISFNLDLATSIGGNNTSTNDLEDPVQTQSSFHMVTVILAWSNSCINPLLYAFLNNSFRTRLKSLLTRRRERILASQYHSGAKLIRDTDFPNSDATNSTYLTAGGLTPKLQGSPRLGPFQLGSFLTPRTTTTASNKTEISIVTNDLRSSVKMSNLNM</sequence>
<dbReference type="PANTHER" id="PTHR10489:SF932">
    <property type="entry name" value="G-PROTEIN COUPLED RECEPTORS FAMILY 1 PROFILE DOMAIN-CONTAINING PROTEIN"/>
    <property type="match status" value="1"/>
</dbReference>
<organism evidence="12 13">
    <name type="scientific">Oikopleura dioica</name>
    <name type="common">Tunicate</name>
    <dbReference type="NCBI Taxonomy" id="34765"/>
    <lineage>
        <taxon>Eukaryota</taxon>
        <taxon>Metazoa</taxon>
        <taxon>Chordata</taxon>
        <taxon>Tunicata</taxon>
        <taxon>Appendicularia</taxon>
        <taxon>Copelata</taxon>
        <taxon>Oikopleuridae</taxon>
        <taxon>Oikopleura</taxon>
    </lineage>
</organism>
<feature type="transmembrane region" description="Helical" evidence="10">
    <location>
        <begin position="265"/>
        <end position="282"/>
    </location>
</feature>
<dbReference type="InterPro" id="IPR017452">
    <property type="entry name" value="GPCR_Rhodpsn_7TM"/>
</dbReference>
<evidence type="ECO:0000256" key="3">
    <source>
        <dbReference type="ARBA" id="ARBA00022692"/>
    </source>
</evidence>
<keyword evidence="4 10" id="KW-1133">Transmembrane helix</keyword>
<keyword evidence="13" id="KW-1185">Reference proteome</keyword>
<feature type="transmembrane region" description="Helical" evidence="10">
    <location>
        <begin position="70"/>
        <end position="88"/>
    </location>
</feature>
<evidence type="ECO:0000259" key="11">
    <source>
        <dbReference type="PROSITE" id="PS50262"/>
    </source>
</evidence>
<keyword evidence="5 9" id="KW-0297">G-protein coupled receptor</keyword>
<feature type="transmembrane region" description="Helical" evidence="10">
    <location>
        <begin position="31"/>
        <end position="58"/>
    </location>
</feature>
<feature type="transmembrane region" description="Helical" evidence="10">
    <location>
        <begin position="211"/>
        <end position="233"/>
    </location>
</feature>
<dbReference type="PRINTS" id="PR00237">
    <property type="entry name" value="GPCRRHODOPSN"/>
</dbReference>
<evidence type="ECO:0000256" key="2">
    <source>
        <dbReference type="ARBA" id="ARBA00010663"/>
    </source>
</evidence>
<dbReference type="Gene3D" id="1.20.1070.10">
    <property type="entry name" value="Rhodopsin 7-helix transmembrane proteins"/>
    <property type="match status" value="1"/>
</dbReference>
<gene>
    <name evidence="12" type="ORF">OKIOD_LOCUS12199</name>
</gene>
<feature type="transmembrane region" description="Helical" evidence="10">
    <location>
        <begin position="108"/>
        <end position="136"/>
    </location>
</feature>
<proteinExistence type="inferred from homology"/>
<accession>A0ABN7T3A0</accession>
<evidence type="ECO:0000256" key="7">
    <source>
        <dbReference type="ARBA" id="ARBA00023170"/>
    </source>
</evidence>
<dbReference type="InterPro" id="IPR050119">
    <property type="entry name" value="CCR1-9-like"/>
</dbReference>
<evidence type="ECO:0000313" key="13">
    <source>
        <dbReference type="Proteomes" id="UP001158576"/>
    </source>
</evidence>
<dbReference type="InterPro" id="IPR000276">
    <property type="entry name" value="GPCR_Rhodpsn"/>
</dbReference>
<keyword evidence="6 10" id="KW-0472">Membrane</keyword>
<reference evidence="12 13" key="1">
    <citation type="submission" date="2021-04" db="EMBL/GenBank/DDBJ databases">
        <authorList>
            <person name="Bliznina A."/>
        </authorList>
    </citation>
    <scope>NUCLEOTIDE SEQUENCE [LARGE SCALE GENOMIC DNA]</scope>
</reference>
<keyword evidence="7 9" id="KW-0675">Receptor</keyword>
<comment type="similarity">
    <text evidence="2 9">Belongs to the G-protein coupled receptor 1 family.</text>
</comment>
<feature type="transmembrane region" description="Helical" evidence="10">
    <location>
        <begin position="148"/>
        <end position="167"/>
    </location>
</feature>
<evidence type="ECO:0000256" key="9">
    <source>
        <dbReference type="RuleBase" id="RU000688"/>
    </source>
</evidence>
<dbReference type="Pfam" id="PF00001">
    <property type="entry name" value="7tm_1"/>
    <property type="match status" value="1"/>
</dbReference>
<evidence type="ECO:0000256" key="10">
    <source>
        <dbReference type="SAM" id="Phobius"/>
    </source>
</evidence>
<dbReference type="InterPro" id="IPR000611">
    <property type="entry name" value="NPY_rcpt"/>
</dbReference>
<keyword evidence="8 9" id="KW-0807">Transducer</keyword>
<name>A0ABN7T3A0_OIKDI</name>
<feature type="transmembrane region" description="Helical" evidence="10">
    <location>
        <begin position="324"/>
        <end position="346"/>
    </location>
</feature>
<comment type="subcellular location">
    <subcellularLocation>
        <location evidence="1">Membrane</location>
        <topology evidence="1">Multi-pass membrane protein</topology>
    </subcellularLocation>
</comment>
<keyword evidence="3 9" id="KW-0812">Transmembrane</keyword>
<protein>
    <submittedName>
        <fullName evidence="12">Oidioi.mRNA.OKI2018_I69.chr1.g3434.t1.cds</fullName>
    </submittedName>
</protein>
<evidence type="ECO:0000313" key="12">
    <source>
        <dbReference type="EMBL" id="CAG5107668.1"/>
    </source>
</evidence>
<dbReference type="PROSITE" id="PS50262">
    <property type="entry name" value="G_PROTEIN_RECEP_F1_2"/>
    <property type="match status" value="1"/>
</dbReference>
<dbReference type="Proteomes" id="UP001158576">
    <property type="component" value="Chromosome 1"/>
</dbReference>
<evidence type="ECO:0000256" key="4">
    <source>
        <dbReference type="ARBA" id="ARBA00022989"/>
    </source>
</evidence>
<feature type="domain" description="G-protein coupled receptors family 1 profile" evidence="11">
    <location>
        <begin position="47"/>
        <end position="343"/>
    </location>
</feature>
<evidence type="ECO:0000256" key="8">
    <source>
        <dbReference type="ARBA" id="ARBA00023224"/>
    </source>
</evidence>